<dbReference type="Proteomes" id="UP000006002">
    <property type="component" value="Unassembled WGS sequence"/>
</dbReference>
<evidence type="ECO:0000259" key="1">
    <source>
        <dbReference type="Pfam" id="PF12645"/>
    </source>
</evidence>
<proteinExistence type="predicted"/>
<dbReference type="AlphaFoldDB" id="A5ZTF8"/>
<evidence type="ECO:0000313" key="3">
    <source>
        <dbReference type="Proteomes" id="UP000006002"/>
    </source>
</evidence>
<reference evidence="2 3" key="2">
    <citation type="submission" date="2007-04" db="EMBL/GenBank/DDBJ databases">
        <title>Draft genome sequence of Ruminococcus obeum (ATCC 29174).</title>
        <authorList>
            <person name="Sudarsanam P."/>
            <person name="Ley R."/>
            <person name="Guruge J."/>
            <person name="Turnbaugh P.J."/>
            <person name="Mahowald M."/>
            <person name="Liep D."/>
            <person name="Gordon J."/>
        </authorList>
    </citation>
    <scope>NUCLEOTIDE SEQUENCE [LARGE SCALE GENOMIC DNA]</scope>
    <source>
        <strain evidence="2 3">ATCC 29174</strain>
    </source>
</reference>
<accession>A5ZTF8</accession>
<dbReference type="InterPro" id="IPR024760">
    <property type="entry name" value="HTH_dom_conjug_TS-like"/>
</dbReference>
<evidence type="ECO:0000313" key="2">
    <source>
        <dbReference type="EMBL" id="EDM87113.1"/>
    </source>
</evidence>
<dbReference type="Pfam" id="PF12645">
    <property type="entry name" value="HTH_16"/>
    <property type="match status" value="1"/>
</dbReference>
<reference evidence="2 3" key="1">
    <citation type="submission" date="2007-03" db="EMBL/GenBank/DDBJ databases">
        <authorList>
            <person name="Fulton L."/>
            <person name="Clifton S."/>
            <person name="Fulton B."/>
            <person name="Xu J."/>
            <person name="Minx P."/>
            <person name="Pepin K.H."/>
            <person name="Johnson M."/>
            <person name="Thiruvilangam P."/>
            <person name="Bhonagiri V."/>
            <person name="Nash W.E."/>
            <person name="Mardis E.R."/>
            <person name="Wilson R.K."/>
        </authorList>
    </citation>
    <scope>NUCLEOTIDE SEQUENCE [LARGE SCALE GENOMIC DNA]</scope>
    <source>
        <strain evidence="2 3">ATCC 29174</strain>
    </source>
</reference>
<protein>
    <recommendedName>
        <fullName evidence="1">Helix-turn-helix conjugative transposon-like domain-containing protein</fullName>
    </recommendedName>
</protein>
<sequence length="85" mass="10116">MQVKTEEKSVNNKKLIPFWVIERALEGDIQAINKILKHYEGYIAKLSVRKMYDEYGCVHYCVDETLRRRLETKLIKTIIGFKIVR</sequence>
<feature type="domain" description="Helix-turn-helix conjugative transposon-like" evidence="1">
    <location>
        <begin position="20"/>
        <end position="82"/>
    </location>
</feature>
<dbReference type="eggNOG" id="ENOG5031AIZ">
    <property type="taxonomic scope" value="Bacteria"/>
</dbReference>
<dbReference type="HOGENOM" id="CLU_188176_0_0_9"/>
<gene>
    <name evidence="2" type="ORF">RUMOBE_02287</name>
</gene>
<dbReference type="EMBL" id="AAVO02000009">
    <property type="protein sequence ID" value="EDM87113.1"/>
    <property type="molecule type" value="Genomic_DNA"/>
</dbReference>
<comment type="caution">
    <text evidence="2">The sequence shown here is derived from an EMBL/GenBank/DDBJ whole genome shotgun (WGS) entry which is preliminary data.</text>
</comment>
<organism evidence="2 3">
    <name type="scientific">Blautia obeum ATCC 29174</name>
    <dbReference type="NCBI Taxonomy" id="411459"/>
    <lineage>
        <taxon>Bacteria</taxon>
        <taxon>Bacillati</taxon>
        <taxon>Bacillota</taxon>
        <taxon>Clostridia</taxon>
        <taxon>Lachnospirales</taxon>
        <taxon>Lachnospiraceae</taxon>
        <taxon>Blautia</taxon>
    </lineage>
</organism>
<name>A5ZTF8_9FIRM</name>